<evidence type="ECO:0000313" key="1">
    <source>
        <dbReference type="EMBL" id="CAJ1964711.1"/>
    </source>
</evidence>
<protein>
    <submittedName>
        <fullName evidence="1">Uncharacterized protein</fullName>
    </submittedName>
</protein>
<reference evidence="1" key="1">
    <citation type="submission" date="2023-10" db="EMBL/GenBank/DDBJ databases">
        <authorList>
            <person name="Domelevo Entfellner J.-B."/>
        </authorList>
    </citation>
    <scope>NUCLEOTIDE SEQUENCE</scope>
</reference>
<organism evidence="1 2">
    <name type="scientific">Sphenostylis stenocarpa</name>
    <dbReference type="NCBI Taxonomy" id="92480"/>
    <lineage>
        <taxon>Eukaryota</taxon>
        <taxon>Viridiplantae</taxon>
        <taxon>Streptophyta</taxon>
        <taxon>Embryophyta</taxon>
        <taxon>Tracheophyta</taxon>
        <taxon>Spermatophyta</taxon>
        <taxon>Magnoliopsida</taxon>
        <taxon>eudicotyledons</taxon>
        <taxon>Gunneridae</taxon>
        <taxon>Pentapetalae</taxon>
        <taxon>rosids</taxon>
        <taxon>fabids</taxon>
        <taxon>Fabales</taxon>
        <taxon>Fabaceae</taxon>
        <taxon>Papilionoideae</taxon>
        <taxon>50 kb inversion clade</taxon>
        <taxon>NPAAA clade</taxon>
        <taxon>indigoferoid/millettioid clade</taxon>
        <taxon>Phaseoleae</taxon>
        <taxon>Sphenostylis</taxon>
    </lineage>
</organism>
<dbReference type="AlphaFoldDB" id="A0AA86SYW0"/>
<accession>A0AA86SYW0</accession>
<gene>
    <name evidence="1" type="ORF">AYBTSS11_LOCUS20461</name>
</gene>
<evidence type="ECO:0000313" key="2">
    <source>
        <dbReference type="Proteomes" id="UP001189624"/>
    </source>
</evidence>
<sequence length="90" mass="9592">MTENTHLKELQAKVHKAFEAINRQTQSNSAIQQSLTQIISSLDCLMVGLPSGASNLSRGVASKSLISDAVLLDCFLGGLNKTSQAPTTFD</sequence>
<keyword evidence="2" id="KW-1185">Reference proteome</keyword>
<dbReference type="EMBL" id="OY731403">
    <property type="protein sequence ID" value="CAJ1964711.1"/>
    <property type="molecule type" value="Genomic_DNA"/>
</dbReference>
<dbReference type="Proteomes" id="UP001189624">
    <property type="component" value="Chromosome 6"/>
</dbReference>
<dbReference type="Gramene" id="rna-AYBTSS11_LOCUS20461">
    <property type="protein sequence ID" value="CAJ1964711.1"/>
    <property type="gene ID" value="gene-AYBTSS11_LOCUS20461"/>
</dbReference>
<name>A0AA86SYW0_9FABA</name>
<proteinExistence type="predicted"/>